<gene>
    <name evidence="2" type="ORF">HINF_LOCUS13683</name>
    <name evidence="3" type="ORF">HINF_LOCUS74566</name>
</gene>
<dbReference type="SUPFAM" id="SSF55136">
    <property type="entry name" value="Probable bacterial effector-binding domain"/>
    <property type="match status" value="1"/>
</dbReference>
<dbReference type="InterPro" id="IPR029442">
    <property type="entry name" value="GyrI-like"/>
</dbReference>
<proteinExistence type="predicted"/>
<name>A0AA86TZE5_9EUKA</name>
<keyword evidence="4" id="KW-1185">Reference proteome</keyword>
<accession>A0AA86TZE5</accession>
<feature type="domain" description="AraC effector-binding" evidence="1">
    <location>
        <begin position="6"/>
        <end position="152"/>
    </location>
</feature>
<dbReference type="SMART" id="SM00871">
    <property type="entry name" value="AraC_E_bind"/>
    <property type="match status" value="1"/>
</dbReference>
<comment type="caution">
    <text evidence="2">The sequence shown here is derived from an EMBL/GenBank/DDBJ whole genome shotgun (WGS) entry which is preliminary data.</text>
</comment>
<evidence type="ECO:0000313" key="3">
    <source>
        <dbReference type="EMBL" id="CAL6107596.1"/>
    </source>
</evidence>
<dbReference type="InterPro" id="IPR011256">
    <property type="entry name" value="Reg_factor_effector_dom_sf"/>
</dbReference>
<protein>
    <submittedName>
        <fullName evidence="2">Transcription activator effector binding</fullName>
    </submittedName>
    <submittedName>
        <fullName evidence="3">Transcription_activator effector binding</fullName>
    </submittedName>
</protein>
<dbReference type="InterPro" id="IPR010499">
    <property type="entry name" value="AraC_E-bd"/>
</dbReference>
<dbReference type="EMBL" id="CATOUU010000356">
    <property type="protein sequence ID" value="CAI9926038.1"/>
    <property type="molecule type" value="Genomic_DNA"/>
</dbReference>
<sequence length="152" mass="17080">MCSIYMQIENIESIHGYAMSAEASYSESPNLHYALCGKVTNLNLREALFVFQCLDTPVVLSNPKCKYMCLIGKYHPLDSIDGVQQHTIPGGKVLTLIHQGSHGSVEPTYAKLMEEVQKKQLKLRSAPFQIYLNDCTEVKEEDQLTKVCVPIE</sequence>
<dbReference type="Proteomes" id="UP001642409">
    <property type="component" value="Unassembled WGS sequence"/>
</dbReference>
<reference evidence="3 4" key="2">
    <citation type="submission" date="2024-07" db="EMBL/GenBank/DDBJ databases">
        <authorList>
            <person name="Akdeniz Z."/>
        </authorList>
    </citation>
    <scope>NUCLEOTIDE SEQUENCE [LARGE SCALE GENOMIC DNA]</scope>
</reference>
<dbReference type="EMBL" id="CAXDID020000638">
    <property type="protein sequence ID" value="CAL6107596.1"/>
    <property type="molecule type" value="Genomic_DNA"/>
</dbReference>
<dbReference type="Pfam" id="PF06445">
    <property type="entry name" value="GyrI-like"/>
    <property type="match status" value="1"/>
</dbReference>
<organism evidence="2">
    <name type="scientific">Hexamita inflata</name>
    <dbReference type="NCBI Taxonomy" id="28002"/>
    <lineage>
        <taxon>Eukaryota</taxon>
        <taxon>Metamonada</taxon>
        <taxon>Diplomonadida</taxon>
        <taxon>Hexamitidae</taxon>
        <taxon>Hexamitinae</taxon>
        <taxon>Hexamita</taxon>
    </lineage>
</organism>
<evidence type="ECO:0000313" key="2">
    <source>
        <dbReference type="EMBL" id="CAI9926038.1"/>
    </source>
</evidence>
<evidence type="ECO:0000259" key="1">
    <source>
        <dbReference type="SMART" id="SM00871"/>
    </source>
</evidence>
<dbReference type="AlphaFoldDB" id="A0AA86TZE5"/>
<reference evidence="2" key="1">
    <citation type="submission" date="2023-06" db="EMBL/GenBank/DDBJ databases">
        <authorList>
            <person name="Kurt Z."/>
        </authorList>
    </citation>
    <scope>NUCLEOTIDE SEQUENCE</scope>
</reference>
<evidence type="ECO:0000313" key="4">
    <source>
        <dbReference type="Proteomes" id="UP001642409"/>
    </source>
</evidence>
<dbReference type="Gene3D" id="3.20.80.10">
    <property type="entry name" value="Regulatory factor, effector binding domain"/>
    <property type="match status" value="1"/>
</dbReference>